<dbReference type="InterPro" id="IPR023535">
    <property type="entry name" value="TC-AMP_synthase"/>
</dbReference>
<keyword evidence="7 9" id="KW-0067">ATP-binding</keyword>
<evidence type="ECO:0000313" key="11">
    <source>
        <dbReference type="EMBL" id="CNE45174.1"/>
    </source>
</evidence>
<dbReference type="AlphaFoldDB" id="A0A0T9KZK1"/>
<dbReference type="GO" id="GO:0005737">
    <property type="term" value="C:cytoplasm"/>
    <property type="evidence" value="ECO:0007669"/>
    <property type="project" value="UniProtKB-SubCell"/>
</dbReference>
<dbReference type="InterPro" id="IPR017945">
    <property type="entry name" value="DHBP_synth_RibB-like_a/b_dom"/>
</dbReference>
<dbReference type="GO" id="GO:0005524">
    <property type="term" value="F:ATP binding"/>
    <property type="evidence" value="ECO:0007669"/>
    <property type="project" value="UniProtKB-UniRule"/>
</dbReference>
<protein>
    <recommendedName>
        <fullName evidence="9">Threonylcarbamoyl-AMP synthase</fullName>
        <shortName evidence="9">TC-AMP synthase</shortName>
        <ecNumber evidence="9">2.7.7.87</ecNumber>
    </recommendedName>
    <alternativeName>
        <fullName evidence="9">L-threonylcarbamoyladenylate synthase</fullName>
    </alternativeName>
    <alternativeName>
        <fullName evidence="9">t(6)A37 threonylcarbamoyladenosine biosynthesis protein TsaC</fullName>
    </alternativeName>
    <alternativeName>
        <fullName evidence="9">tRNA threonylcarbamoyladenosine biosynthesis protein TsaC</fullName>
    </alternativeName>
</protein>
<dbReference type="GO" id="GO:0003725">
    <property type="term" value="F:double-stranded RNA binding"/>
    <property type="evidence" value="ECO:0007669"/>
    <property type="project" value="InterPro"/>
</dbReference>
<comment type="function">
    <text evidence="9">Required for the formation of a threonylcarbamoyl group on adenosine at position 37 (t(6)A37) in tRNAs that read codons beginning with adenine. Catalyzes the conversion of L-threonine, HCO(3)(-)/CO(2) and ATP to give threonylcarbamoyl-AMP (TC-AMP) as the acyladenylate intermediate, with the release of diphosphate.</text>
</comment>
<keyword evidence="2 9" id="KW-0963">Cytoplasm</keyword>
<evidence type="ECO:0000256" key="7">
    <source>
        <dbReference type="ARBA" id="ARBA00022840"/>
    </source>
</evidence>
<evidence type="ECO:0000256" key="2">
    <source>
        <dbReference type="ARBA" id="ARBA00022490"/>
    </source>
</evidence>
<dbReference type="EMBL" id="CPYI01000004">
    <property type="protein sequence ID" value="CNE45174.1"/>
    <property type="molecule type" value="Genomic_DNA"/>
</dbReference>
<dbReference type="InterPro" id="IPR050156">
    <property type="entry name" value="TC-AMP_synthase_SUA5"/>
</dbReference>
<gene>
    <name evidence="11" type="primary">rimN</name>
    <name evidence="9" type="synonym">tsaC</name>
    <name evidence="11" type="ORF">ERS008491_01296</name>
</gene>
<keyword evidence="4 9" id="KW-0819">tRNA processing</keyword>
<dbReference type="Gene3D" id="3.90.870.10">
    <property type="entry name" value="DHBP synthase"/>
    <property type="match status" value="1"/>
</dbReference>
<feature type="domain" description="YrdC-like" evidence="10">
    <location>
        <begin position="12"/>
        <end position="195"/>
    </location>
</feature>
<comment type="similarity">
    <text evidence="9">Belongs to the SUA5 family. TsaC subfamily.</text>
</comment>
<evidence type="ECO:0000256" key="5">
    <source>
        <dbReference type="ARBA" id="ARBA00022695"/>
    </source>
</evidence>
<evidence type="ECO:0000256" key="8">
    <source>
        <dbReference type="ARBA" id="ARBA00048366"/>
    </source>
</evidence>
<evidence type="ECO:0000256" key="1">
    <source>
        <dbReference type="ARBA" id="ARBA00004496"/>
    </source>
</evidence>
<sequence length="195" mass="21420">MNNNNVNKSENNTVLADVLRALQQEEVIAYPTEAVFGLGCDPDSEKAVNALLALKQRPWQKGLILIAANYEQLKPYVDDAALSDVQREAIFSSWPGPVTWVIPARPETPRWLTGSFDSLAVRVSDHPLVQQLCSQYGKPLVSTSANLSGQEPCRTTEDVRKQFGVSLPVFTGLVGGRLNPSEIRDALTGKQFRQG</sequence>
<dbReference type="FunFam" id="3.90.870.10:FF:000004">
    <property type="entry name" value="Threonylcarbamoyl-AMP synthase"/>
    <property type="match status" value="1"/>
</dbReference>
<evidence type="ECO:0000256" key="3">
    <source>
        <dbReference type="ARBA" id="ARBA00022679"/>
    </source>
</evidence>
<dbReference type="GO" id="GO:0006450">
    <property type="term" value="P:regulation of translational fidelity"/>
    <property type="evidence" value="ECO:0007669"/>
    <property type="project" value="TreeGrafter"/>
</dbReference>
<dbReference type="GO" id="GO:0002949">
    <property type="term" value="P:tRNA threonylcarbamoyladenosine modification"/>
    <property type="evidence" value="ECO:0007669"/>
    <property type="project" value="UniProtKB-UniRule"/>
</dbReference>
<dbReference type="NCBIfam" id="NF007919">
    <property type="entry name" value="PRK10634.1"/>
    <property type="match status" value="1"/>
</dbReference>
<dbReference type="GO" id="GO:0000049">
    <property type="term" value="F:tRNA binding"/>
    <property type="evidence" value="ECO:0007669"/>
    <property type="project" value="TreeGrafter"/>
</dbReference>
<evidence type="ECO:0000256" key="9">
    <source>
        <dbReference type="HAMAP-Rule" id="MF_01852"/>
    </source>
</evidence>
<keyword evidence="3 9" id="KW-0808">Transferase</keyword>
<dbReference type="GO" id="GO:0061710">
    <property type="term" value="F:L-threonylcarbamoyladenylate synthase"/>
    <property type="evidence" value="ECO:0007669"/>
    <property type="project" value="UniProtKB-EC"/>
</dbReference>
<reference evidence="11 12" key="1">
    <citation type="submission" date="2015-03" db="EMBL/GenBank/DDBJ databases">
        <authorList>
            <person name="Murphy D."/>
        </authorList>
    </citation>
    <scope>NUCLEOTIDE SEQUENCE [LARGE SCALE GENOMIC DNA]</scope>
    <source>
        <strain evidence="11 12">FCF326</strain>
    </source>
</reference>
<name>A0A0T9KZK1_YERKR</name>
<dbReference type="PANTHER" id="PTHR17490">
    <property type="entry name" value="SUA5"/>
    <property type="match status" value="1"/>
</dbReference>
<evidence type="ECO:0000256" key="6">
    <source>
        <dbReference type="ARBA" id="ARBA00022741"/>
    </source>
</evidence>
<comment type="catalytic activity">
    <reaction evidence="8 9">
        <text>L-threonine + hydrogencarbonate + ATP = L-threonylcarbamoyladenylate + diphosphate + H2O</text>
        <dbReference type="Rhea" id="RHEA:36407"/>
        <dbReference type="ChEBI" id="CHEBI:15377"/>
        <dbReference type="ChEBI" id="CHEBI:17544"/>
        <dbReference type="ChEBI" id="CHEBI:30616"/>
        <dbReference type="ChEBI" id="CHEBI:33019"/>
        <dbReference type="ChEBI" id="CHEBI:57926"/>
        <dbReference type="ChEBI" id="CHEBI:73682"/>
        <dbReference type="EC" id="2.7.7.87"/>
    </reaction>
</comment>
<dbReference type="PROSITE" id="PS51163">
    <property type="entry name" value="YRDC"/>
    <property type="match status" value="1"/>
</dbReference>
<dbReference type="HAMAP" id="MF_01852">
    <property type="entry name" value="TsaC"/>
    <property type="match status" value="1"/>
</dbReference>
<dbReference type="SUPFAM" id="SSF55821">
    <property type="entry name" value="YrdC/RibB"/>
    <property type="match status" value="1"/>
</dbReference>
<dbReference type="Pfam" id="PF01300">
    <property type="entry name" value="Sua5_yciO_yrdC"/>
    <property type="match status" value="1"/>
</dbReference>
<dbReference type="PANTHER" id="PTHR17490:SF18">
    <property type="entry name" value="THREONYLCARBAMOYL-AMP SYNTHASE"/>
    <property type="match status" value="1"/>
</dbReference>
<accession>A0A0T9KZK1</accession>
<evidence type="ECO:0000259" key="10">
    <source>
        <dbReference type="PROSITE" id="PS51163"/>
    </source>
</evidence>
<dbReference type="InterPro" id="IPR006070">
    <property type="entry name" value="Sua5-like_dom"/>
</dbReference>
<keyword evidence="6 9" id="KW-0547">Nucleotide-binding</keyword>
<proteinExistence type="inferred from homology"/>
<dbReference type="EC" id="2.7.7.87" evidence="9"/>
<evidence type="ECO:0000313" key="12">
    <source>
        <dbReference type="Proteomes" id="UP000045824"/>
    </source>
</evidence>
<comment type="subcellular location">
    <subcellularLocation>
        <location evidence="1 9">Cytoplasm</location>
    </subcellularLocation>
</comment>
<organism evidence="11 12">
    <name type="scientific">Yersinia kristensenii</name>
    <dbReference type="NCBI Taxonomy" id="28152"/>
    <lineage>
        <taxon>Bacteria</taxon>
        <taxon>Pseudomonadati</taxon>
        <taxon>Pseudomonadota</taxon>
        <taxon>Gammaproteobacteria</taxon>
        <taxon>Enterobacterales</taxon>
        <taxon>Yersiniaceae</taxon>
        <taxon>Yersinia</taxon>
    </lineage>
</organism>
<keyword evidence="5 9" id="KW-0548">Nucleotidyltransferase</keyword>
<dbReference type="Proteomes" id="UP000045824">
    <property type="component" value="Unassembled WGS sequence"/>
</dbReference>
<evidence type="ECO:0000256" key="4">
    <source>
        <dbReference type="ARBA" id="ARBA00022694"/>
    </source>
</evidence>